<evidence type="ECO:0000256" key="3">
    <source>
        <dbReference type="SAM" id="MobiDB-lite"/>
    </source>
</evidence>
<protein>
    <recommendedName>
        <fullName evidence="4">RRM domain-containing protein</fullName>
    </recommendedName>
</protein>
<dbReference type="InterPro" id="IPR012677">
    <property type="entry name" value="Nucleotide-bd_a/b_plait_sf"/>
</dbReference>
<sequence>MSEQGQIPQEQTEAVMIVAESAPDTRLMMQQEVDVRSIYVGNVDYTTTPEELEQVFNTYGVVNRITILHDRFTGRPKGYAYIEFVDADAVAPAIEGSNGTLYKERELRVTAKRTNIPGMSKRTRGSNGTGRGGFRGRGRGGSRGGHRGPSETHGEAQESQP</sequence>
<evidence type="ECO:0000259" key="4">
    <source>
        <dbReference type="PROSITE" id="PS50102"/>
    </source>
</evidence>
<dbReference type="SUPFAM" id="SSF54928">
    <property type="entry name" value="RNA-binding domain, RBD"/>
    <property type="match status" value="1"/>
</dbReference>
<dbReference type="PANTHER" id="PTHR23236">
    <property type="entry name" value="EUKARYOTIC TRANSLATION INITIATION FACTOR 4B/4H"/>
    <property type="match status" value="1"/>
</dbReference>
<proteinExistence type="predicted"/>
<dbReference type="AlphaFoldDB" id="A0A1E3QPR5"/>
<dbReference type="PANTHER" id="PTHR23236:SF12">
    <property type="entry name" value="EUKARYOTIC INITIATION FACTOR 4B-RELATED"/>
    <property type="match status" value="1"/>
</dbReference>
<accession>A0A1E3QPR5</accession>
<evidence type="ECO:0000313" key="6">
    <source>
        <dbReference type="Proteomes" id="UP000094336"/>
    </source>
</evidence>
<name>A0A1E3QPR5_9ASCO</name>
<dbReference type="EMBL" id="KV454431">
    <property type="protein sequence ID" value="ODQ79699.1"/>
    <property type="molecule type" value="Genomic_DNA"/>
</dbReference>
<dbReference type="InterPro" id="IPR000504">
    <property type="entry name" value="RRM_dom"/>
</dbReference>
<gene>
    <name evidence="5" type="ORF">BABINDRAFT_171356</name>
</gene>
<dbReference type="InterPro" id="IPR035979">
    <property type="entry name" value="RBD_domain_sf"/>
</dbReference>
<feature type="compositionally biased region" description="Basic and acidic residues" evidence="3">
    <location>
        <begin position="148"/>
        <end position="161"/>
    </location>
</feature>
<dbReference type="Pfam" id="PF00076">
    <property type="entry name" value="RRM_1"/>
    <property type="match status" value="1"/>
</dbReference>
<evidence type="ECO:0000313" key="5">
    <source>
        <dbReference type="EMBL" id="ODQ79699.1"/>
    </source>
</evidence>
<dbReference type="Gene3D" id="3.30.70.330">
    <property type="match status" value="1"/>
</dbReference>
<dbReference type="GeneID" id="30148664"/>
<evidence type="ECO:0000256" key="2">
    <source>
        <dbReference type="PROSITE-ProRule" id="PRU00176"/>
    </source>
</evidence>
<dbReference type="OrthoDB" id="4726at2759"/>
<feature type="region of interest" description="Disordered" evidence="3">
    <location>
        <begin position="111"/>
        <end position="161"/>
    </location>
</feature>
<keyword evidence="6" id="KW-1185">Reference proteome</keyword>
<dbReference type="GO" id="GO:0008143">
    <property type="term" value="F:poly(A) binding"/>
    <property type="evidence" value="ECO:0007669"/>
    <property type="project" value="TreeGrafter"/>
</dbReference>
<feature type="compositionally biased region" description="Basic residues" evidence="3">
    <location>
        <begin position="134"/>
        <end position="146"/>
    </location>
</feature>
<dbReference type="SMART" id="SM00360">
    <property type="entry name" value="RRM"/>
    <property type="match status" value="1"/>
</dbReference>
<dbReference type="GO" id="GO:0005737">
    <property type="term" value="C:cytoplasm"/>
    <property type="evidence" value="ECO:0007669"/>
    <property type="project" value="TreeGrafter"/>
</dbReference>
<dbReference type="RefSeq" id="XP_018985027.1">
    <property type="nucleotide sequence ID" value="XM_019130811.1"/>
</dbReference>
<dbReference type="STRING" id="984486.A0A1E3QPR5"/>
<dbReference type="PROSITE" id="PS50102">
    <property type="entry name" value="RRM"/>
    <property type="match status" value="1"/>
</dbReference>
<keyword evidence="1 2" id="KW-0694">RNA-binding</keyword>
<dbReference type="Proteomes" id="UP000094336">
    <property type="component" value="Unassembled WGS sequence"/>
</dbReference>
<evidence type="ECO:0000256" key="1">
    <source>
        <dbReference type="ARBA" id="ARBA00022884"/>
    </source>
</evidence>
<organism evidence="5 6">
    <name type="scientific">Babjeviella inositovora NRRL Y-12698</name>
    <dbReference type="NCBI Taxonomy" id="984486"/>
    <lineage>
        <taxon>Eukaryota</taxon>
        <taxon>Fungi</taxon>
        <taxon>Dikarya</taxon>
        <taxon>Ascomycota</taxon>
        <taxon>Saccharomycotina</taxon>
        <taxon>Pichiomycetes</taxon>
        <taxon>Serinales incertae sedis</taxon>
        <taxon>Babjeviella</taxon>
    </lineage>
</organism>
<feature type="domain" description="RRM" evidence="4">
    <location>
        <begin position="36"/>
        <end position="114"/>
    </location>
</feature>
<reference evidence="6" key="1">
    <citation type="submission" date="2016-05" db="EMBL/GenBank/DDBJ databases">
        <title>Comparative genomics of biotechnologically important yeasts.</title>
        <authorList>
            <consortium name="DOE Joint Genome Institute"/>
            <person name="Riley R."/>
            <person name="Haridas S."/>
            <person name="Wolfe K.H."/>
            <person name="Lopes M.R."/>
            <person name="Hittinger C.T."/>
            <person name="Goker M."/>
            <person name="Salamov A."/>
            <person name="Wisecaver J."/>
            <person name="Long T.M."/>
            <person name="Aerts A.L."/>
            <person name="Barry K."/>
            <person name="Choi C."/>
            <person name="Clum A."/>
            <person name="Coughlan A.Y."/>
            <person name="Deshpande S."/>
            <person name="Douglass A.P."/>
            <person name="Hanson S.J."/>
            <person name="Klenk H.-P."/>
            <person name="Labutti K."/>
            <person name="Lapidus A."/>
            <person name="Lindquist E."/>
            <person name="Lipzen A."/>
            <person name="Meier-Kolthoff J.P."/>
            <person name="Ohm R.A."/>
            <person name="Otillar R.P."/>
            <person name="Pangilinan J."/>
            <person name="Peng Y."/>
            <person name="Rokas A."/>
            <person name="Rosa C.A."/>
            <person name="Scheuner C."/>
            <person name="Sibirny A.A."/>
            <person name="Slot J.C."/>
            <person name="Stielow J.B."/>
            <person name="Sun H."/>
            <person name="Kurtzman C.P."/>
            <person name="Blackwell M."/>
            <person name="Grigoriev I.V."/>
            <person name="Jeffries T.W."/>
        </authorList>
    </citation>
    <scope>NUCLEOTIDE SEQUENCE [LARGE SCALE GENOMIC DNA]</scope>
    <source>
        <strain evidence="6">NRRL Y-12698</strain>
    </source>
</reference>